<evidence type="ECO:0000256" key="4">
    <source>
        <dbReference type="ARBA" id="ARBA00022679"/>
    </source>
</evidence>
<evidence type="ECO:0000256" key="6">
    <source>
        <dbReference type="ARBA" id="ARBA00022777"/>
    </source>
</evidence>
<keyword evidence="3 8" id="KW-0597">Phosphoprotein</keyword>
<keyword evidence="4" id="KW-0808">Transferase</keyword>
<dbReference type="SUPFAM" id="SSF52172">
    <property type="entry name" value="CheY-like"/>
    <property type="match status" value="1"/>
</dbReference>
<evidence type="ECO:0000256" key="2">
    <source>
        <dbReference type="ARBA" id="ARBA00012438"/>
    </source>
</evidence>
<dbReference type="Pfam" id="PF07568">
    <property type="entry name" value="HisKA_2"/>
    <property type="match status" value="1"/>
</dbReference>
<dbReference type="PANTHER" id="PTHR41523:SF8">
    <property type="entry name" value="ETHYLENE RESPONSE SENSOR PROTEIN"/>
    <property type="match status" value="1"/>
</dbReference>
<dbReference type="Gene3D" id="3.30.565.10">
    <property type="entry name" value="Histidine kinase-like ATPase, C-terminal domain"/>
    <property type="match status" value="1"/>
</dbReference>
<evidence type="ECO:0000313" key="13">
    <source>
        <dbReference type="EMBL" id="RDV05539.1"/>
    </source>
</evidence>
<organism evidence="13 14">
    <name type="scientific">Undibacter mobilis</name>
    <dbReference type="NCBI Taxonomy" id="2292256"/>
    <lineage>
        <taxon>Bacteria</taxon>
        <taxon>Pseudomonadati</taxon>
        <taxon>Pseudomonadota</taxon>
        <taxon>Alphaproteobacteria</taxon>
        <taxon>Hyphomicrobiales</taxon>
        <taxon>Nitrobacteraceae</taxon>
        <taxon>Undibacter</taxon>
    </lineage>
</organism>
<gene>
    <name evidence="13" type="ORF">DXH78_13725</name>
</gene>
<dbReference type="GO" id="GO:0005524">
    <property type="term" value="F:ATP binding"/>
    <property type="evidence" value="ECO:0007669"/>
    <property type="project" value="UniProtKB-KW"/>
</dbReference>
<proteinExistence type="predicted"/>
<dbReference type="InterPro" id="IPR011495">
    <property type="entry name" value="Sig_transdc_His_kin_sub2_dim/P"/>
</dbReference>
<accession>A0A371BD61</accession>
<dbReference type="PANTHER" id="PTHR41523">
    <property type="entry name" value="TWO-COMPONENT SYSTEM SENSOR PROTEIN"/>
    <property type="match status" value="1"/>
</dbReference>
<reference evidence="14" key="1">
    <citation type="submission" date="2018-08" db="EMBL/GenBank/DDBJ databases">
        <authorList>
            <person name="Kim S.-J."/>
            <person name="Jung G.-Y."/>
        </authorList>
    </citation>
    <scope>NUCLEOTIDE SEQUENCE [LARGE SCALE GENOMIC DNA]</scope>
    <source>
        <strain evidence="14">GY_H</strain>
    </source>
</reference>
<dbReference type="Gene3D" id="3.40.50.2300">
    <property type="match status" value="1"/>
</dbReference>
<dbReference type="SMART" id="SM00387">
    <property type="entry name" value="HATPase_c"/>
    <property type="match status" value="1"/>
</dbReference>
<dbReference type="Proteomes" id="UP000263993">
    <property type="component" value="Unassembled WGS sequence"/>
</dbReference>
<evidence type="ECO:0000256" key="8">
    <source>
        <dbReference type="PROSITE-ProRule" id="PRU00169"/>
    </source>
</evidence>
<dbReference type="EMBL" id="QRGO01000001">
    <property type="protein sequence ID" value="RDV05539.1"/>
    <property type="molecule type" value="Genomic_DNA"/>
</dbReference>
<dbReference type="GO" id="GO:0004673">
    <property type="term" value="F:protein histidine kinase activity"/>
    <property type="evidence" value="ECO:0007669"/>
    <property type="project" value="UniProtKB-EC"/>
</dbReference>
<evidence type="ECO:0000256" key="9">
    <source>
        <dbReference type="SAM" id="Coils"/>
    </source>
</evidence>
<name>A0A371BD61_9BRAD</name>
<dbReference type="RefSeq" id="WP_115517563.1">
    <property type="nucleotide sequence ID" value="NZ_QRGO01000001.1"/>
</dbReference>
<keyword evidence="14" id="KW-1185">Reference proteome</keyword>
<keyword evidence="9" id="KW-0175">Coiled coil</keyword>
<evidence type="ECO:0000256" key="7">
    <source>
        <dbReference type="ARBA" id="ARBA00022840"/>
    </source>
</evidence>
<dbReference type="Pfam" id="PF00072">
    <property type="entry name" value="Response_reg"/>
    <property type="match status" value="1"/>
</dbReference>
<comment type="caution">
    <text evidence="13">The sequence shown here is derived from an EMBL/GenBank/DDBJ whole genome shotgun (WGS) entry which is preliminary data.</text>
</comment>
<dbReference type="GO" id="GO:0000160">
    <property type="term" value="P:phosphorelay signal transduction system"/>
    <property type="evidence" value="ECO:0007669"/>
    <property type="project" value="InterPro"/>
</dbReference>
<dbReference type="PROSITE" id="PS50110">
    <property type="entry name" value="RESPONSE_REGULATORY"/>
    <property type="match status" value="1"/>
</dbReference>
<evidence type="ECO:0000256" key="3">
    <source>
        <dbReference type="ARBA" id="ARBA00022553"/>
    </source>
</evidence>
<dbReference type="InterPro" id="IPR036890">
    <property type="entry name" value="HATPase_C_sf"/>
</dbReference>
<dbReference type="AlphaFoldDB" id="A0A371BD61"/>
<dbReference type="Pfam" id="PF02518">
    <property type="entry name" value="HATPase_c"/>
    <property type="match status" value="1"/>
</dbReference>
<dbReference type="Gene3D" id="3.30.450.20">
    <property type="entry name" value="PAS domain"/>
    <property type="match status" value="1"/>
</dbReference>
<keyword evidence="6" id="KW-0418">Kinase</keyword>
<keyword evidence="7" id="KW-0067">ATP-binding</keyword>
<dbReference type="CDD" id="cd00156">
    <property type="entry name" value="REC"/>
    <property type="match status" value="1"/>
</dbReference>
<dbReference type="PROSITE" id="PS50109">
    <property type="entry name" value="HIS_KIN"/>
    <property type="match status" value="1"/>
</dbReference>
<feature type="domain" description="Histidine kinase" evidence="11">
    <location>
        <begin position="158"/>
        <end position="350"/>
    </location>
</feature>
<sequence length="369" mass="39687">MPRKVLYIDDDEGLRRLVARSLGRDGIEVLTAGDGETGLRLLAEHSDFDIVAVDLYMPGISGVELTERINAMPNHPPVIVVTGAQDSRMAVAVLKAGAFDYVVKDVQGEFIFLLKAAFHTAVDAMRMRRAKEAAEAEVRAARDRFEALATERALLMREVNHRVGNSLQLIASLLTIQSNAAHNAEVSEALSDATGRVMAVAQVHRRLYTSDDVQAVAIDLYLEALVEDLRRSAEDGALAQLALQAEPIAATPDHAVAIGMIVNELVTNALKYAYPEGKGVIRVMLRKDGENRGVLTVEDDGVGIAPNGGPKSTGLGQRIVRAMAEKIRATIEQDRTHRGARIVLTFDLSPTPAHNPPPAAPAAAPRPAA</sequence>
<dbReference type="SMART" id="SM00448">
    <property type="entry name" value="REC"/>
    <property type="match status" value="1"/>
</dbReference>
<feature type="domain" description="Response regulatory" evidence="12">
    <location>
        <begin position="4"/>
        <end position="119"/>
    </location>
</feature>
<evidence type="ECO:0000259" key="12">
    <source>
        <dbReference type="PROSITE" id="PS50110"/>
    </source>
</evidence>
<comment type="catalytic activity">
    <reaction evidence="1">
        <text>ATP + protein L-histidine = ADP + protein N-phospho-L-histidine.</text>
        <dbReference type="EC" id="2.7.13.3"/>
    </reaction>
</comment>
<evidence type="ECO:0000313" key="14">
    <source>
        <dbReference type="Proteomes" id="UP000263993"/>
    </source>
</evidence>
<protein>
    <recommendedName>
        <fullName evidence="2">histidine kinase</fullName>
        <ecNumber evidence="2">2.7.13.3</ecNumber>
    </recommendedName>
</protein>
<keyword evidence="5" id="KW-0547">Nucleotide-binding</keyword>
<dbReference type="SUPFAM" id="SSF55874">
    <property type="entry name" value="ATPase domain of HSP90 chaperone/DNA topoisomerase II/histidine kinase"/>
    <property type="match status" value="1"/>
</dbReference>
<dbReference type="InterPro" id="IPR003594">
    <property type="entry name" value="HATPase_dom"/>
</dbReference>
<dbReference type="EC" id="2.7.13.3" evidence="2"/>
<dbReference type="InterPro" id="IPR001789">
    <property type="entry name" value="Sig_transdc_resp-reg_receiver"/>
</dbReference>
<evidence type="ECO:0000256" key="1">
    <source>
        <dbReference type="ARBA" id="ARBA00000085"/>
    </source>
</evidence>
<evidence type="ECO:0000256" key="10">
    <source>
        <dbReference type="SAM" id="MobiDB-lite"/>
    </source>
</evidence>
<dbReference type="InterPro" id="IPR011006">
    <property type="entry name" value="CheY-like_superfamily"/>
</dbReference>
<dbReference type="OrthoDB" id="489241at2"/>
<evidence type="ECO:0000256" key="5">
    <source>
        <dbReference type="ARBA" id="ARBA00022741"/>
    </source>
</evidence>
<feature type="modified residue" description="4-aspartylphosphate" evidence="8">
    <location>
        <position position="54"/>
    </location>
</feature>
<feature type="coiled-coil region" evidence="9">
    <location>
        <begin position="124"/>
        <end position="151"/>
    </location>
</feature>
<feature type="region of interest" description="Disordered" evidence="10">
    <location>
        <begin position="348"/>
        <end position="369"/>
    </location>
</feature>
<dbReference type="InterPro" id="IPR005467">
    <property type="entry name" value="His_kinase_dom"/>
</dbReference>
<evidence type="ECO:0000259" key="11">
    <source>
        <dbReference type="PROSITE" id="PS50109"/>
    </source>
</evidence>